<protein>
    <submittedName>
        <fullName evidence="1">Polyadenylate-binding protein-interacting protein 12-like</fullName>
    </submittedName>
</protein>
<comment type="caution">
    <text evidence="1">The sequence shown here is derived from an EMBL/GenBank/DDBJ whole genome shotgun (WGS) entry which is preliminary data.</text>
</comment>
<accession>A0A834TGX9</accession>
<name>A0A834TGX9_9FABA</name>
<evidence type="ECO:0000313" key="2">
    <source>
        <dbReference type="Proteomes" id="UP000634136"/>
    </source>
</evidence>
<dbReference type="OrthoDB" id="1765139at2759"/>
<sequence length="67" mass="6928">MCGILSNAANGYGLSSELLNEALTVLQVADSAMAALNCNGVILGTLPIRVSRSKTPVRSHAPQTSML</sequence>
<reference evidence="1" key="1">
    <citation type="submission" date="2020-09" db="EMBL/GenBank/DDBJ databases">
        <title>Genome-Enabled Discovery of Anthraquinone Biosynthesis in Senna tora.</title>
        <authorList>
            <person name="Kang S.-H."/>
            <person name="Pandey R.P."/>
            <person name="Lee C.-M."/>
            <person name="Sim J.-S."/>
            <person name="Jeong J.-T."/>
            <person name="Choi B.-S."/>
            <person name="Jung M."/>
            <person name="Ginzburg D."/>
            <person name="Zhao K."/>
            <person name="Won S.Y."/>
            <person name="Oh T.-J."/>
            <person name="Yu Y."/>
            <person name="Kim N.-H."/>
            <person name="Lee O.R."/>
            <person name="Lee T.-H."/>
            <person name="Bashyal P."/>
            <person name="Kim T.-S."/>
            <person name="Lee W.-H."/>
            <person name="Kawkins C."/>
            <person name="Kim C.-K."/>
            <person name="Kim J.S."/>
            <person name="Ahn B.O."/>
            <person name="Rhee S.Y."/>
            <person name="Sohng J.K."/>
        </authorList>
    </citation>
    <scope>NUCLEOTIDE SEQUENCE</scope>
    <source>
        <tissue evidence="1">Leaf</tissue>
    </source>
</reference>
<organism evidence="1 2">
    <name type="scientific">Senna tora</name>
    <dbReference type="NCBI Taxonomy" id="362788"/>
    <lineage>
        <taxon>Eukaryota</taxon>
        <taxon>Viridiplantae</taxon>
        <taxon>Streptophyta</taxon>
        <taxon>Embryophyta</taxon>
        <taxon>Tracheophyta</taxon>
        <taxon>Spermatophyta</taxon>
        <taxon>Magnoliopsida</taxon>
        <taxon>eudicotyledons</taxon>
        <taxon>Gunneridae</taxon>
        <taxon>Pentapetalae</taxon>
        <taxon>rosids</taxon>
        <taxon>fabids</taxon>
        <taxon>Fabales</taxon>
        <taxon>Fabaceae</taxon>
        <taxon>Caesalpinioideae</taxon>
        <taxon>Cassia clade</taxon>
        <taxon>Senna</taxon>
    </lineage>
</organism>
<keyword evidence="2" id="KW-1185">Reference proteome</keyword>
<gene>
    <name evidence="1" type="ORF">G2W53_027467</name>
</gene>
<evidence type="ECO:0000313" key="1">
    <source>
        <dbReference type="EMBL" id="KAF7822012.1"/>
    </source>
</evidence>
<proteinExistence type="predicted"/>
<dbReference type="Proteomes" id="UP000634136">
    <property type="component" value="Unassembled WGS sequence"/>
</dbReference>
<dbReference type="EMBL" id="JAAIUW010000008">
    <property type="protein sequence ID" value="KAF7822012.1"/>
    <property type="molecule type" value="Genomic_DNA"/>
</dbReference>
<dbReference type="AlphaFoldDB" id="A0A834TGX9"/>